<comment type="catalytic activity">
    <reaction evidence="1">
        <text>5-oxo-L-proline + ATP + 2 H2O = L-glutamate + ADP + phosphate + H(+)</text>
        <dbReference type="Rhea" id="RHEA:10348"/>
        <dbReference type="ChEBI" id="CHEBI:15377"/>
        <dbReference type="ChEBI" id="CHEBI:15378"/>
        <dbReference type="ChEBI" id="CHEBI:29985"/>
        <dbReference type="ChEBI" id="CHEBI:30616"/>
        <dbReference type="ChEBI" id="CHEBI:43474"/>
        <dbReference type="ChEBI" id="CHEBI:58402"/>
        <dbReference type="ChEBI" id="CHEBI:456216"/>
        <dbReference type="EC" id="3.5.2.9"/>
    </reaction>
</comment>
<dbReference type="InterPro" id="IPR005501">
    <property type="entry name" value="LamB/YcsF/PxpA-like"/>
</dbReference>
<comment type="function">
    <text evidence="1">Catalyzes the cleavage of 5-oxoproline to form L-glutamate coupled to the hydrolysis of ATP to ADP and inorganic phosphate.</text>
</comment>
<evidence type="ECO:0000313" key="3">
    <source>
        <dbReference type="Proteomes" id="UP001157355"/>
    </source>
</evidence>
<keyword evidence="1" id="KW-0378">Hydrolase</keyword>
<dbReference type="HAMAP" id="MF_00691">
    <property type="entry name" value="PxpA"/>
    <property type="match status" value="1"/>
</dbReference>
<dbReference type="PANTHER" id="PTHR30292:SF0">
    <property type="entry name" value="5-OXOPROLINASE SUBUNIT A"/>
    <property type="match status" value="1"/>
</dbReference>
<dbReference type="PANTHER" id="PTHR30292">
    <property type="entry name" value="UNCHARACTERIZED PROTEIN YBGL-RELATED"/>
    <property type="match status" value="1"/>
</dbReference>
<dbReference type="RefSeq" id="WP_284324471.1">
    <property type="nucleotide sequence ID" value="NZ_BSPP01000004.1"/>
</dbReference>
<dbReference type="GO" id="GO:0005975">
    <property type="term" value="P:carbohydrate metabolic process"/>
    <property type="evidence" value="ECO:0007669"/>
    <property type="project" value="InterPro"/>
</dbReference>
<dbReference type="InterPro" id="IPR011330">
    <property type="entry name" value="Glyco_hydro/deAcase_b/a-brl"/>
</dbReference>
<gene>
    <name evidence="1" type="primary">pxpA</name>
    <name evidence="2" type="ORF">GCM10010873_12450</name>
</gene>
<accession>A0AA37X2H4</accession>
<comment type="similarity">
    <text evidence="1">Belongs to the LamB/PxpA family.</text>
</comment>
<name>A0AA37X2H4_9RHOB</name>
<dbReference type="GO" id="GO:0017168">
    <property type="term" value="F:5-oxoprolinase (ATP-hydrolyzing) activity"/>
    <property type="evidence" value="ECO:0007669"/>
    <property type="project" value="UniProtKB-UniRule"/>
</dbReference>
<dbReference type="NCBIfam" id="NF003814">
    <property type="entry name" value="PRK05406.1-3"/>
    <property type="match status" value="1"/>
</dbReference>
<dbReference type="GO" id="GO:0005524">
    <property type="term" value="F:ATP binding"/>
    <property type="evidence" value="ECO:0007669"/>
    <property type="project" value="UniProtKB-UniRule"/>
</dbReference>
<keyword evidence="1" id="KW-0547">Nucleotide-binding</keyword>
<dbReference type="SUPFAM" id="SSF88713">
    <property type="entry name" value="Glycoside hydrolase/deacetylase"/>
    <property type="match status" value="1"/>
</dbReference>
<protein>
    <recommendedName>
        <fullName evidence="1">5-oxoprolinase subunit A</fullName>
        <shortName evidence="1">5-OPase subunit A</shortName>
        <ecNumber evidence="1">3.5.2.9</ecNumber>
    </recommendedName>
    <alternativeName>
        <fullName evidence="1">5-oxoprolinase (ATP-hydrolyzing) subunit A</fullName>
    </alternativeName>
</protein>
<reference evidence="2 3" key="1">
    <citation type="journal article" date="2014" name="Int. J. Syst. Evol. Microbiol.">
        <title>Complete genome sequence of Corynebacterium casei LMG S-19264T (=DSM 44701T), isolated from a smear-ripened cheese.</title>
        <authorList>
            <consortium name="US DOE Joint Genome Institute (JGI-PGF)"/>
            <person name="Walter F."/>
            <person name="Albersmeier A."/>
            <person name="Kalinowski J."/>
            <person name="Ruckert C."/>
        </authorList>
    </citation>
    <scope>NUCLEOTIDE SEQUENCE [LARGE SCALE GENOMIC DNA]</scope>
    <source>
        <strain evidence="2 3">NBRC 111766</strain>
    </source>
</reference>
<dbReference type="CDD" id="cd10787">
    <property type="entry name" value="LamB_YcsF_like"/>
    <property type="match status" value="1"/>
</dbReference>
<comment type="subunit">
    <text evidence="1">Forms a complex composed of PxpA, PxpB and PxpC.</text>
</comment>
<proteinExistence type="inferred from homology"/>
<evidence type="ECO:0000313" key="2">
    <source>
        <dbReference type="EMBL" id="GLS86271.1"/>
    </source>
</evidence>
<dbReference type="EC" id="3.5.2.9" evidence="1"/>
<evidence type="ECO:0000256" key="1">
    <source>
        <dbReference type="HAMAP-Rule" id="MF_00691"/>
    </source>
</evidence>
<organism evidence="2 3">
    <name type="scientific">Cypionkella aquatica</name>
    <dbReference type="NCBI Taxonomy" id="1756042"/>
    <lineage>
        <taxon>Bacteria</taxon>
        <taxon>Pseudomonadati</taxon>
        <taxon>Pseudomonadota</taxon>
        <taxon>Alphaproteobacteria</taxon>
        <taxon>Rhodobacterales</taxon>
        <taxon>Paracoccaceae</taxon>
        <taxon>Cypionkella</taxon>
    </lineage>
</organism>
<dbReference type="AlphaFoldDB" id="A0AA37X2H4"/>
<sequence length="263" mass="26859">MLPLQKPESHTMHIDLNSDLGEGYGPWAMGDDAAMLGLVSSANIACGGHASDPETMFHTLRLAAQNGVTVGAHPGYSDPLGFGRRVIPMAPAEVGRMVAAQIGSLQGVAALAGTRVAYVKPHGALANLAADDRAVADAIALAVKAISADLAILAISGTALEHAARAHAIAVYSEIFADRGYLPNGRLVPRSQPGAMIHDPEAAAARLLSFLESGLMPVVGGDPIPLAAQSICVHGDSPGAVAMARHIRAQLTAAGVTIAPFLP</sequence>
<keyword evidence="3" id="KW-1185">Reference proteome</keyword>
<dbReference type="EMBL" id="BSPP01000004">
    <property type="protein sequence ID" value="GLS86271.1"/>
    <property type="molecule type" value="Genomic_DNA"/>
</dbReference>
<dbReference type="Pfam" id="PF03746">
    <property type="entry name" value="LamB_YcsF"/>
    <property type="match status" value="1"/>
</dbReference>
<dbReference type="Gene3D" id="3.20.20.370">
    <property type="entry name" value="Glycoside hydrolase/deacetylase"/>
    <property type="match status" value="1"/>
</dbReference>
<dbReference type="Proteomes" id="UP001157355">
    <property type="component" value="Unassembled WGS sequence"/>
</dbReference>
<comment type="caution">
    <text evidence="2">The sequence shown here is derived from an EMBL/GenBank/DDBJ whole genome shotgun (WGS) entry which is preliminary data.</text>
</comment>
<keyword evidence="1" id="KW-0067">ATP-binding</keyword>
<dbReference type="NCBIfam" id="NF003816">
    <property type="entry name" value="PRK05406.1-5"/>
    <property type="match status" value="1"/>
</dbReference>